<sequence length="80" mass="9206">MSVFKKIPYVGEATEADLLALGYEDIASLKGADADEMFECTKAFGRGSDRCILYVYRMVCYYANTPHPDKAKLKWWLWKD</sequence>
<evidence type="ECO:0000313" key="2">
    <source>
        <dbReference type="Proteomes" id="UP000594707"/>
    </source>
</evidence>
<organism evidence="1 2">
    <name type="scientific">Campylobacter concisus</name>
    <dbReference type="NCBI Taxonomy" id="199"/>
    <lineage>
        <taxon>Bacteria</taxon>
        <taxon>Pseudomonadati</taxon>
        <taxon>Campylobacterota</taxon>
        <taxon>Epsilonproteobacteria</taxon>
        <taxon>Campylobacterales</taxon>
        <taxon>Campylobacteraceae</taxon>
        <taxon>Campylobacter</taxon>
    </lineage>
</organism>
<dbReference type="Pfam" id="PF11731">
    <property type="entry name" value="Cdd1"/>
    <property type="match status" value="1"/>
</dbReference>
<name>A0A7S9WWA0_9BACT</name>
<dbReference type="RefSeq" id="WP_107855786.1">
    <property type="nucleotide sequence ID" value="NZ_CP060705.1"/>
</dbReference>
<dbReference type="EMBL" id="CP060705">
    <property type="protein sequence ID" value="QPH95420.1"/>
    <property type="molecule type" value="Genomic_DNA"/>
</dbReference>
<dbReference type="AlphaFoldDB" id="A0A7S9WWA0"/>
<dbReference type="InterPro" id="IPR021725">
    <property type="entry name" value="Cdd1"/>
</dbReference>
<gene>
    <name evidence="1" type="ORF">CVT08_08435</name>
</gene>
<accession>A0A7S9WWA0</accession>
<evidence type="ECO:0000313" key="1">
    <source>
        <dbReference type="EMBL" id="QPH95420.1"/>
    </source>
</evidence>
<reference evidence="1 2" key="1">
    <citation type="journal article" date="2018" name="Emerg. Microbes Infect.">
        <title>Genomic analysis of oral Campylobacter concisus strains identified a potential bacterial molecular marker associated with active Crohn's disease.</title>
        <authorList>
            <person name="Liu F."/>
            <person name="Ma R."/>
            <person name="Tay C.Y.A."/>
            <person name="Octavia S."/>
            <person name="Lan R."/>
            <person name="Chung H.K.L."/>
            <person name="Riordan S.M."/>
            <person name="Grimm M.C."/>
            <person name="Leong R.W."/>
            <person name="Tanaka M.M."/>
            <person name="Connor S."/>
            <person name="Zhang L."/>
        </authorList>
    </citation>
    <scope>NUCLEOTIDE SEQUENCE [LARGE SCALE GENOMIC DNA]</scope>
    <source>
        <strain evidence="1 2">P13UCO-S1</strain>
    </source>
</reference>
<protein>
    <submittedName>
        <fullName evidence="1">Pathogenicity locus</fullName>
    </submittedName>
</protein>
<proteinExistence type="predicted"/>
<dbReference type="Proteomes" id="UP000594707">
    <property type="component" value="Chromosome"/>
</dbReference>